<evidence type="ECO:0000313" key="4">
    <source>
        <dbReference type="EMBL" id="KEZ53100.1"/>
    </source>
</evidence>
<comment type="caution">
    <text evidence="4">The sequence shown here is derived from an EMBL/GenBank/DDBJ whole genome shotgun (WGS) entry which is preliminary data.</text>
</comment>
<dbReference type="Proteomes" id="UP000028549">
    <property type="component" value="Unassembled WGS sequence"/>
</dbReference>
<dbReference type="STRING" id="246786.GS18_0209865"/>
<feature type="domain" description="Transcobalamin-like C-terminal" evidence="3">
    <location>
        <begin position="69"/>
        <end position="134"/>
    </location>
</feature>
<evidence type="ECO:0000313" key="5">
    <source>
        <dbReference type="Proteomes" id="UP000028549"/>
    </source>
</evidence>
<dbReference type="InterPro" id="IPR027954">
    <property type="entry name" value="Transcobalamin-like_C"/>
</dbReference>
<organism evidence="4 5">
    <name type="scientific">Metabacillus indicus</name>
    <name type="common">Bacillus indicus</name>
    <dbReference type="NCBI Taxonomy" id="246786"/>
    <lineage>
        <taxon>Bacteria</taxon>
        <taxon>Bacillati</taxon>
        <taxon>Bacillota</taxon>
        <taxon>Bacilli</taxon>
        <taxon>Bacillales</taxon>
        <taxon>Bacillaceae</taxon>
        <taxon>Metabacillus</taxon>
    </lineage>
</organism>
<gene>
    <name evidence="4" type="ORF">GS18_0209865</name>
</gene>
<feature type="signal peptide" evidence="2">
    <location>
        <begin position="1"/>
        <end position="22"/>
    </location>
</feature>
<dbReference type="Gene3D" id="2.170.130.30">
    <property type="match status" value="1"/>
</dbReference>
<sequence>MNKFYSFFAIILLTLMSACGNAAEQPKTEETKPAAESKEQAEELKASVTLTKNELAEKVDAKEIAFEEGQNLMDAMKENFEIEESGGFINGIEGIQASEADKTYWHLIVNGEDAMTGANDIKLKDGDKIEFDLRNYE</sequence>
<dbReference type="RefSeq" id="WP_029566078.1">
    <property type="nucleotide sequence ID" value="NZ_JNVC02000004.1"/>
</dbReference>
<evidence type="ECO:0000256" key="2">
    <source>
        <dbReference type="SAM" id="SignalP"/>
    </source>
</evidence>
<name>A0A084H0I8_METID</name>
<dbReference type="EMBL" id="JNVC02000004">
    <property type="protein sequence ID" value="KEZ53100.1"/>
    <property type="molecule type" value="Genomic_DNA"/>
</dbReference>
<proteinExistence type="predicted"/>
<feature type="region of interest" description="Disordered" evidence="1">
    <location>
        <begin position="24"/>
        <end position="43"/>
    </location>
</feature>
<feature type="chain" id="PRO_5038900961" description="Transcobalamin-like C-terminal domain-containing protein" evidence="2">
    <location>
        <begin position="23"/>
        <end position="137"/>
    </location>
</feature>
<feature type="compositionally biased region" description="Basic and acidic residues" evidence="1">
    <location>
        <begin position="26"/>
        <end position="43"/>
    </location>
</feature>
<dbReference type="OrthoDB" id="2870483at2"/>
<dbReference type="PROSITE" id="PS51257">
    <property type="entry name" value="PROKAR_LIPOPROTEIN"/>
    <property type="match status" value="1"/>
</dbReference>
<dbReference type="AlphaFoldDB" id="A0A084H0I8"/>
<protein>
    <recommendedName>
        <fullName evidence="3">Transcobalamin-like C-terminal domain-containing protein</fullName>
    </recommendedName>
</protein>
<keyword evidence="5" id="KW-1185">Reference proteome</keyword>
<evidence type="ECO:0000259" key="3">
    <source>
        <dbReference type="Pfam" id="PF14478"/>
    </source>
</evidence>
<dbReference type="Pfam" id="PF14478">
    <property type="entry name" value="DUF4430"/>
    <property type="match status" value="1"/>
</dbReference>
<reference evidence="4 5" key="1">
    <citation type="journal article" date="2005" name="Int. J. Syst. Evol. Microbiol.">
        <title>Bacillus cibi sp. nov., isolated from jeotgal, a traditional Korean fermented seafood.</title>
        <authorList>
            <person name="Yoon J.H."/>
            <person name="Lee C.H."/>
            <person name="Oh T.K."/>
        </authorList>
    </citation>
    <scope>NUCLEOTIDE SEQUENCE [LARGE SCALE GENOMIC DNA]</scope>
    <source>
        <strain evidence="4 5">DSM 16189</strain>
    </source>
</reference>
<accession>A0A084H0I8</accession>
<evidence type="ECO:0000256" key="1">
    <source>
        <dbReference type="SAM" id="MobiDB-lite"/>
    </source>
</evidence>
<keyword evidence="2" id="KW-0732">Signal</keyword>